<dbReference type="Gene3D" id="1.10.10.10">
    <property type="entry name" value="Winged helix-like DNA-binding domain superfamily/Winged helix DNA-binding domain"/>
    <property type="match status" value="1"/>
</dbReference>
<keyword evidence="10" id="KW-1185">Reference proteome</keyword>
<evidence type="ECO:0000259" key="7">
    <source>
        <dbReference type="Pfam" id="PF04542"/>
    </source>
</evidence>
<dbReference type="STRING" id="446465.Bfae_02430"/>
<organism evidence="9 10">
    <name type="scientific">Brachybacterium faecium (strain ATCC 43885 / DSM 4810 / JCM 11609 / LMG 19847 / NBRC 14762 / NCIMB 9860 / 6-10)</name>
    <dbReference type="NCBI Taxonomy" id="446465"/>
    <lineage>
        <taxon>Bacteria</taxon>
        <taxon>Bacillati</taxon>
        <taxon>Actinomycetota</taxon>
        <taxon>Actinomycetes</taxon>
        <taxon>Micrococcales</taxon>
        <taxon>Dermabacteraceae</taxon>
        <taxon>Brachybacterium</taxon>
    </lineage>
</organism>
<name>C7MG03_BRAFD</name>
<feature type="compositionally biased region" description="Pro residues" evidence="6">
    <location>
        <begin position="1"/>
        <end position="14"/>
    </location>
</feature>
<dbReference type="NCBIfam" id="TIGR02937">
    <property type="entry name" value="sigma70-ECF"/>
    <property type="match status" value="1"/>
</dbReference>
<dbReference type="Pfam" id="PF04542">
    <property type="entry name" value="Sigma70_r2"/>
    <property type="match status" value="1"/>
</dbReference>
<protein>
    <submittedName>
        <fullName evidence="9">RNA polymerase sigma factor, sigma-70 family</fullName>
    </submittedName>
</protein>
<comment type="subunit">
    <text evidence="2">Interacts transiently with the RNA polymerase catalytic core formed by RpoA, RpoB, RpoC and RpoZ (2 alpha, 1 beta, 1 beta' and 1 omega subunit) to form the RNA polymerase holoenzyme that can initiate transcription.</text>
</comment>
<feature type="region of interest" description="Disordered" evidence="6">
    <location>
        <begin position="1"/>
        <end position="22"/>
    </location>
</feature>
<dbReference type="InterPro" id="IPR007627">
    <property type="entry name" value="RNA_pol_sigma70_r2"/>
</dbReference>
<dbReference type="InterPro" id="IPR014284">
    <property type="entry name" value="RNA_pol_sigma-70_dom"/>
</dbReference>
<dbReference type="SUPFAM" id="SSF88946">
    <property type="entry name" value="Sigma2 domain of RNA polymerase sigma factors"/>
    <property type="match status" value="1"/>
</dbReference>
<comment type="similarity">
    <text evidence="1">Belongs to the sigma-70 factor family. ECF subfamily.</text>
</comment>
<proteinExistence type="inferred from homology"/>
<keyword evidence="5" id="KW-0804">Transcription</keyword>
<dbReference type="InterPro" id="IPR013324">
    <property type="entry name" value="RNA_pol_sigma_r3/r4-like"/>
</dbReference>
<dbReference type="PANTHER" id="PTHR30173">
    <property type="entry name" value="SIGMA 19 FACTOR"/>
    <property type="match status" value="1"/>
</dbReference>
<sequence length="296" mass="31854">MEAPAPHPPHSPTPPRHDPDELARDLERERPRLVALATRVLGDPDEAQDIVQQAWLRLAAADRDIENLPAWLTTVTTRLCLDRLRRRTAVPEAEIALEAAAPDPAEDVALADTVGAALQLVLERLSPNERVAFVMHDSFGVEFSTIAAALGTTAQNARKLASRARAKVAQPRPEDALADWEVVDAFMAAARGGDFTRLVQLLAPDAVVRADADAIATGTPEAIEGREDIASFFNGAAHAALPVSVDGRPGSAWYHRGQARVLFDFMVTGGCVARIDFRAAPEVIAQVVRRDGAAPR</sequence>
<evidence type="ECO:0000256" key="1">
    <source>
        <dbReference type="ARBA" id="ARBA00010641"/>
    </source>
</evidence>
<dbReference type="Gene3D" id="1.10.1740.10">
    <property type="match status" value="1"/>
</dbReference>
<keyword evidence="3" id="KW-0805">Transcription regulation</keyword>
<dbReference type="InterPro" id="IPR013249">
    <property type="entry name" value="RNA_pol_sigma70_r4_t2"/>
</dbReference>
<dbReference type="AlphaFoldDB" id="C7MG03"/>
<evidence type="ECO:0000256" key="3">
    <source>
        <dbReference type="ARBA" id="ARBA00023015"/>
    </source>
</evidence>
<dbReference type="GO" id="GO:0006352">
    <property type="term" value="P:DNA-templated transcription initiation"/>
    <property type="evidence" value="ECO:0007669"/>
    <property type="project" value="InterPro"/>
</dbReference>
<feature type="domain" description="RNA polymerase sigma factor 70 region 4 type 2" evidence="8">
    <location>
        <begin position="117"/>
        <end position="167"/>
    </location>
</feature>
<keyword evidence="4" id="KW-0731">Sigma factor</keyword>
<dbReference type="SUPFAM" id="SSF88659">
    <property type="entry name" value="Sigma3 and sigma4 domains of RNA polymerase sigma factors"/>
    <property type="match status" value="1"/>
</dbReference>
<dbReference type="GO" id="GO:0016987">
    <property type="term" value="F:sigma factor activity"/>
    <property type="evidence" value="ECO:0007669"/>
    <property type="project" value="UniProtKB-KW"/>
</dbReference>
<evidence type="ECO:0000313" key="10">
    <source>
        <dbReference type="Proteomes" id="UP000001919"/>
    </source>
</evidence>
<dbReference type="SUPFAM" id="SSF54427">
    <property type="entry name" value="NTF2-like"/>
    <property type="match status" value="1"/>
</dbReference>
<evidence type="ECO:0000256" key="2">
    <source>
        <dbReference type="ARBA" id="ARBA00011344"/>
    </source>
</evidence>
<dbReference type="GO" id="GO:0003677">
    <property type="term" value="F:DNA binding"/>
    <property type="evidence" value="ECO:0007669"/>
    <property type="project" value="InterPro"/>
</dbReference>
<dbReference type="PANTHER" id="PTHR30173:SF43">
    <property type="entry name" value="ECF RNA POLYMERASE SIGMA FACTOR SIGI-RELATED"/>
    <property type="match status" value="1"/>
</dbReference>
<dbReference type="Proteomes" id="UP000001919">
    <property type="component" value="Chromosome"/>
</dbReference>
<dbReference type="Pfam" id="PF08281">
    <property type="entry name" value="Sigma70_r4_2"/>
    <property type="match status" value="1"/>
</dbReference>
<dbReference type="EMBL" id="CP001643">
    <property type="protein sequence ID" value="ACU84121.1"/>
    <property type="molecule type" value="Genomic_DNA"/>
</dbReference>
<evidence type="ECO:0000313" key="9">
    <source>
        <dbReference type="EMBL" id="ACU84121.1"/>
    </source>
</evidence>
<dbReference type="eggNOG" id="COG1595">
    <property type="taxonomic scope" value="Bacteria"/>
</dbReference>
<evidence type="ECO:0000259" key="8">
    <source>
        <dbReference type="Pfam" id="PF08281"/>
    </source>
</evidence>
<dbReference type="InterPro" id="IPR032710">
    <property type="entry name" value="NTF2-like_dom_sf"/>
</dbReference>
<dbReference type="KEGG" id="bfa:Bfae_02430"/>
<dbReference type="InterPro" id="IPR036388">
    <property type="entry name" value="WH-like_DNA-bd_sf"/>
</dbReference>
<gene>
    <name evidence="9" type="ordered locus">Bfae_02430</name>
</gene>
<evidence type="ECO:0000256" key="5">
    <source>
        <dbReference type="ARBA" id="ARBA00023163"/>
    </source>
</evidence>
<reference evidence="9 10" key="1">
    <citation type="journal article" date="2009" name="Stand. Genomic Sci.">
        <title>Complete genome sequence of Brachybacterium faecium type strain (Schefferle 6-10).</title>
        <authorList>
            <person name="Lapidus A."/>
            <person name="Pukall R."/>
            <person name="Labuttii K."/>
            <person name="Copeland A."/>
            <person name="Del Rio T.G."/>
            <person name="Nolan M."/>
            <person name="Chen F."/>
            <person name="Lucas S."/>
            <person name="Tice H."/>
            <person name="Cheng J.F."/>
            <person name="Bruce D."/>
            <person name="Goodwin L."/>
            <person name="Pitluck S."/>
            <person name="Rohde M."/>
            <person name="Goker M."/>
            <person name="Pati A."/>
            <person name="Ivanova N."/>
            <person name="Mavrommatis K."/>
            <person name="Chen A."/>
            <person name="Palaniappan K."/>
            <person name="D'haeseleer P."/>
            <person name="Chain P."/>
            <person name="Bristow J."/>
            <person name="Eisen J.A."/>
            <person name="Markowitz V."/>
            <person name="Hugenholtz P."/>
            <person name="Kyrpides N.C."/>
            <person name="Klenk H.P."/>
        </authorList>
    </citation>
    <scope>NUCLEOTIDE SEQUENCE [LARGE SCALE GENOMIC DNA]</scope>
    <source>
        <strain evidence="10">ATCC 43885 / DSM 4810 / JCM 11609 / LMG 19847 / NBRC 14762 / NCIMB 9860 / 6-10</strain>
    </source>
</reference>
<feature type="domain" description="RNA polymerase sigma-70 region 2" evidence="7">
    <location>
        <begin position="27"/>
        <end position="88"/>
    </location>
</feature>
<dbReference type="Gene3D" id="3.10.450.50">
    <property type="match status" value="1"/>
</dbReference>
<dbReference type="OrthoDB" id="3211555at2"/>
<dbReference type="InterPro" id="IPR052704">
    <property type="entry name" value="ECF_Sigma-70_Domain"/>
</dbReference>
<accession>C7MG03</accession>
<evidence type="ECO:0000256" key="6">
    <source>
        <dbReference type="SAM" id="MobiDB-lite"/>
    </source>
</evidence>
<dbReference type="InterPro" id="IPR013325">
    <property type="entry name" value="RNA_pol_sigma_r2"/>
</dbReference>
<dbReference type="PATRIC" id="fig|446465.5.peg.242"/>
<dbReference type="HOGENOM" id="CLU_047691_22_1_11"/>
<evidence type="ECO:0000256" key="4">
    <source>
        <dbReference type="ARBA" id="ARBA00023082"/>
    </source>
</evidence>